<sequence>YILIQIGQIYKRNQIKICHLIFCFCSLAIVIKLTSWNAISSRSNQPLSMDQLNIPQFNPSQTHSCQFSQSFTEDINGSKRMGIPPSSSSSSHSHHILPISPCSEIMVSQPTVFSLDSLHPLTPSQYRNSSSSASMQNGDVGACSLLSPSHLTKENYLRTGECLSPCNAHRRSNSDIPFGFSSLMQQSFPPIAPIRGLGGLELSMSGAENLGLVKPAQLVQKKSSLQRVSDNNVVGELVDDLFLIYMNSDNIDVLNSLGTDDKNEHENCEELGRASGIKTGDNSVTEAESNVNESGGSIRKLGLNIFNDKREVIRRSAWGDIAPTSRHRRSVSMDCFKGKLQFGDELHRLPPSLGTPPGQVSPSNSTGAPSNSIDANLNAFSSEFRYVEFSEAEMKNIMANEKLSGVALTDPKRAKRILANSQSAVRSKERKMRYISELKQKVQTLETEVAILNAQLTLLKGDFDSIRNETNELKFRLQAMEQQEQLLDGMYHECIRLMVQNSKVFSSSVRNMHEYIYIYLSTFTAGFFFLQPFVLLIFNYIFKKDIDALNEALTWEVRHLKIATTHLND</sequence>
<feature type="domain" description="BZIP" evidence="9">
    <location>
        <begin position="410"/>
        <end position="473"/>
    </location>
</feature>
<dbReference type="InterPro" id="IPR046347">
    <property type="entry name" value="bZIP_sf"/>
</dbReference>
<keyword evidence="3" id="KW-0238">DNA-binding</keyword>
<evidence type="ECO:0000259" key="9">
    <source>
        <dbReference type="PROSITE" id="PS50217"/>
    </source>
</evidence>
<proteinExistence type="predicted"/>
<dbReference type="Pfam" id="PF07716">
    <property type="entry name" value="bZIP_2"/>
    <property type="match status" value="1"/>
</dbReference>
<gene>
    <name evidence="10" type="ORF">DVH24_021350</name>
</gene>
<evidence type="ECO:0000313" key="10">
    <source>
        <dbReference type="EMBL" id="RXH99548.1"/>
    </source>
</evidence>
<keyword evidence="4" id="KW-0804">Transcription</keyword>
<dbReference type="EMBL" id="RDQH01000331">
    <property type="protein sequence ID" value="RXH99548.1"/>
    <property type="molecule type" value="Genomic_DNA"/>
</dbReference>
<feature type="region of interest" description="Disordered" evidence="7">
    <location>
        <begin position="346"/>
        <end position="374"/>
    </location>
</feature>
<dbReference type="InterPro" id="IPR004827">
    <property type="entry name" value="bZIP"/>
</dbReference>
<organism evidence="10 11">
    <name type="scientific">Malus domestica</name>
    <name type="common">Apple</name>
    <name type="synonym">Pyrus malus</name>
    <dbReference type="NCBI Taxonomy" id="3750"/>
    <lineage>
        <taxon>Eukaryota</taxon>
        <taxon>Viridiplantae</taxon>
        <taxon>Streptophyta</taxon>
        <taxon>Embryophyta</taxon>
        <taxon>Tracheophyta</taxon>
        <taxon>Spermatophyta</taxon>
        <taxon>Magnoliopsida</taxon>
        <taxon>eudicotyledons</taxon>
        <taxon>Gunneridae</taxon>
        <taxon>Pentapetalae</taxon>
        <taxon>rosids</taxon>
        <taxon>fabids</taxon>
        <taxon>Rosales</taxon>
        <taxon>Rosaceae</taxon>
        <taxon>Amygdaloideae</taxon>
        <taxon>Maleae</taxon>
        <taxon>Malus</taxon>
    </lineage>
</organism>
<feature type="transmembrane region" description="Helical" evidence="8">
    <location>
        <begin position="516"/>
        <end position="542"/>
    </location>
</feature>
<dbReference type="Gene3D" id="1.20.5.170">
    <property type="match status" value="1"/>
</dbReference>
<feature type="non-terminal residue" evidence="10">
    <location>
        <position position="1"/>
    </location>
</feature>
<keyword evidence="6" id="KW-0175">Coiled coil</keyword>
<evidence type="ECO:0000313" key="11">
    <source>
        <dbReference type="Proteomes" id="UP000290289"/>
    </source>
</evidence>
<keyword evidence="11" id="KW-1185">Reference proteome</keyword>
<dbReference type="AlphaFoldDB" id="A0A498JUL5"/>
<keyword evidence="2" id="KW-0805">Transcription regulation</keyword>
<evidence type="ECO:0000256" key="8">
    <source>
        <dbReference type="SAM" id="Phobius"/>
    </source>
</evidence>
<dbReference type="GO" id="GO:0003700">
    <property type="term" value="F:DNA-binding transcription factor activity"/>
    <property type="evidence" value="ECO:0007669"/>
    <property type="project" value="InterPro"/>
</dbReference>
<dbReference type="GO" id="GO:0003677">
    <property type="term" value="F:DNA binding"/>
    <property type="evidence" value="ECO:0007669"/>
    <property type="project" value="UniProtKB-KW"/>
</dbReference>
<evidence type="ECO:0000256" key="7">
    <source>
        <dbReference type="SAM" id="MobiDB-lite"/>
    </source>
</evidence>
<evidence type="ECO:0000256" key="6">
    <source>
        <dbReference type="SAM" id="Coils"/>
    </source>
</evidence>
<protein>
    <recommendedName>
        <fullName evidence="9">BZIP domain-containing protein</fullName>
    </recommendedName>
</protein>
<dbReference type="PROSITE" id="PS50217">
    <property type="entry name" value="BZIP"/>
    <property type="match status" value="1"/>
</dbReference>
<accession>A0A498JUL5</accession>
<evidence type="ECO:0000256" key="2">
    <source>
        <dbReference type="ARBA" id="ARBA00023015"/>
    </source>
</evidence>
<dbReference type="CDD" id="cd14703">
    <property type="entry name" value="bZIP_plant_RF2"/>
    <property type="match status" value="1"/>
</dbReference>
<evidence type="ECO:0000256" key="1">
    <source>
        <dbReference type="ARBA" id="ARBA00004123"/>
    </source>
</evidence>
<comment type="subcellular location">
    <subcellularLocation>
        <location evidence="1">Nucleus</location>
    </subcellularLocation>
</comment>
<evidence type="ECO:0000256" key="4">
    <source>
        <dbReference type="ARBA" id="ARBA00023163"/>
    </source>
</evidence>
<dbReference type="Proteomes" id="UP000290289">
    <property type="component" value="Chromosome 5"/>
</dbReference>
<keyword evidence="8" id="KW-0812">Transmembrane</keyword>
<dbReference type="SUPFAM" id="SSF57959">
    <property type="entry name" value="Leucine zipper domain"/>
    <property type="match status" value="1"/>
</dbReference>
<feature type="coiled-coil region" evidence="6">
    <location>
        <begin position="428"/>
        <end position="483"/>
    </location>
</feature>
<dbReference type="SMART" id="SM00338">
    <property type="entry name" value="BRLZ"/>
    <property type="match status" value="1"/>
</dbReference>
<dbReference type="PANTHER" id="PTHR13690:SF80">
    <property type="entry name" value="BZIP TRANSCRIPTION FACTOR FAMILY PROTEIN-RELATED"/>
    <property type="match status" value="1"/>
</dbReference>
<name>A0A498JUL5_MALDO</name>
<keyword evidence="5" id="KW-0539">Nucleus</keyword>
<dbReference type="GO" id="GO:0005634">
    <property type="term" value="C:nucleus"/>
    <property type="evidence" value="ECO:0007669"/>
    <property type="project" value="UniProtKB-SubCell"/>
</dbReference>
<dbReference type="InterPro" id="IPR044759">
    <property type="entry name" value="bZIP_RF2"/>
</dbReference>
<feature type="compositionally biased region" description="Polar residues" evidence="7">
    <location>
        <begin position="358"/>
        <end position="374"/>
    </location>
</feature>
<feature type="transmembrane region" description="Helical" evidence="8">
    <location>
        <begin position="20"/>
        <end position="39"/>
    </location>
</feature>
<comment type="caution">
    <text evidence="10">The sequence shown here is derived from an EMBL/GenBank/DDBJ whole genome shotgun (WGS) entry which is preliminary data.</text>
</comment>
<dbReference type="PANTHER" id="PTHR13690">
    <property type="entry name" value="TRANSCRIPTION FACTOR POSF21-RELATED"/>
    <property type="match status" value="1"/>
</dbReference>
<reference evidence="10 11" key="1">
    <citation type="submission" date="2018-10" db="EMBL/GenBank/DDBJ databases">
        <title>A high-quality apple genome assembly.</title>
        <authorList>
            <person name="Hu J."/>
        </authorList>
    </citation>
    <scope>NUCLEOTIDE SEQUENCE [LARGE SCALE GENOMIC DNA]</scope>
    <source>
        <strain evidence="11">cv. HFTH1</strain>
        <tissue evidence="10">Young leaf</tissue>
    </source>
</reference>
<keyword evidence="8" id="KW-1133">Transmembrane helix</keyword>
<evidence type="ECO:0000256" key="5">
    <source>
        <dbReference type="ARBA" id="ARBA00023242"/>
    </source>
</evidence>
<evidence type="ECO:0000256" key="3">
    <source>
        <dbReference type="ARBA" id="ARBA00023125"/>
    </source>
</evidence>
<keyword evidence="8" id="KW-0472">Membrane</keyword>